<dbReference type="SUPFAM" id="SSF47226">
    <property type="entry name" value="Histidine-containing phosphotransfer domain, HPT domain"/>
    <property type="match status" value="1"/>
</dbReference>
<feature type="domain" description="HPt" evidence="3">
    <location>
        <begin position="23"/>
        <end position="118"/>
    </location>
</feature>
<evidence type="ECO:0000259" key="3">
    <source>
        <dbReference type="PROSITE" id="PS50894"/>
    </source>
</evidence>
<evidence type="ECO:0000256" key="1">
    <source>
        <dbReference type="ARBA" id="ARBA00023012"/>
    </source>
</evidence>
<organism evidence="4 5">
    <name type="scientific">Colwellia marinimaniae</name>
    <dbReference type="NCBI Taxonomy" id="1513592"/>
    <lineage>
        <taxon>Bacteria</taxon>
        <taxon>Pseudomonadati</taxon>
        <taxon>Pseudomonadota</taxon>
        <taxon>Gammaproteobacteria</taxon>
        <taxon>Alteromonadales</taxon>
        <taxon>Colwelliaceae</taxon>
        <taxon>Colwellia</taxon>
    </lineage>
</organism>
<gene>
    <name evidence="4" type="ORF">MTCD1_00075</name>
</gene>
<accession>A0ABQ0MQ59</accession>
<protein>
    <recommendedName>
        <fullName evidence="3">HPt domain-containing protein</fullName>
    </recommendedName>
</protein>
<keyword evidence="1" id="KW-0902">Two-component regulatory system</keyword>
<dbReference type="PROSITE" id="PS50894">
    <property type="entry name" value="HPT"/>
    <property type="match status" value="1"/>
</dbReference>
<feature type="modified residue" description="Phosphohistidine" evidence="2">
    <location>
        <position position="62"/>
    </location>
</feature>
<dbReference type="InterPro" id="IPR036641">
    <property type="entry name" value="HPT_dom_sf"/>
</dbReference>
<keyword evidence="5" id="KW-1185">Reference proteome</keyword>
<dbReference type="RefSeq" id="WP_231733086.1">
    <property type="nucleotide sequence ID" value="NZ_BDQM01000001.1"/>
</dbReference>
<reference evidence="4 5" key="1">
    <citation type="submission" date="2017-06" db="EMBL/GenBank/DDBJ databases">
        <title>Whole Genome Sequences of Colwellia marinimaniae MTCD1.</title>
        <authorList>
            <person name="Kusumoto H."/>
            <person name="Inoue M."/>
            <person name="Tanikawa K."/>
            <person name="Maeji H."/>
            <person name="Cameron J.H."/>
            <person name="Bartlett D.H."/>
        </authorList>
    </citation>
    <scope>NUCLEOTIDE SEQUENCE [LARGE SCALE GENOMIC DNA]</scope>
    <source>
        <strain evidence="4 5">MTCD1</strain>
    </source>
</reference>
<keyword evidence="2" id="KW-0597">Phosphoprotein</keyword>
<dbReference type="Proteomes" id="UP000197068">
    <property type="component" value="Unassembled WGS sequence"/>
</dbReference>
<sequence>METEQASHYLDLELLQGYLDSLGKAIVEQMFSLYSQQVEIYLHDIERAQVNDSLADWQEHCHKMKGAAASVGMCKLHGQLKLLEKTAASQQQKAVLLTELKLANGQAMLAFKDWLASH</sequence>
<dbReference type="InterPro" id="IPR008207">
    <property type="entry name" value="Sig_transdc_His_kin_Hpt_dom"/>
</dbReference>
<proteinExistence type="predicted"/>
<dbReference type="Pfam" id="PF01627">
    <property type="entry name" value="Hpt"/>
    <property type="match status" value="1"/>
</dbReference>
<evidence type="ECO:0000313" key="4">
    <source>
        <dbReference type="EMBL" id="GAW94479.1"/>
    </source>
</evidence>
<comment type="caution">
    <text evidence="4">The sequence shown here is derived from an EMBL/GenBank/DDBJ whole genome shotgun (WGS) entry which is preliminary data.</text>
</comment>
<evidence type="ECO:0000313" key="5">
    <source>
        <dbReference type="Proteomes" id="UP000197068"/>
    </source>
</evidence>
<dbReference type="EMBL" id="BDQM01000001">
    <property type="protein sequence ID" value="GAW94479.1"/>
    <property type="molecule type" value="Genomic_DNA"/>
</dbReference>
<evidence type="ECO:0000256" key="2">
    <source>
        <dbReference type="PROSITE-ProRule" id="PRU00110"/>
    </source>
</evidence>
<dbReference type="Gene3D" id="1.20.120.160">
    <property type="entry name" value="HPT domain"/>
    <property type="match status" value="1"/>
</dbReference>
<name>A0ABQ0MQ59_9GAMM</name>